<protein>
    <submittedName>
        <fullName evidence="1">Catabolic L-serine/threonine dehydratase</fullName>
        <ecNumber evidence="1">4.3.1.1</ecNumber>
    </submittedName>
</protein>
<name>A0ACC1ISL9_9FUNG</name>
<dbReference type="Proteomes" id="UP001150581">
    <property type="component" value="Unassembled WGS sequence"/>
</dbReference>
<dbReference type="EMBL" id="JANBPG010000099">
    <property type="protein sequence ID" value="KAJ1900135.1"/>
    <property type="molecule type" value="Genomic_DNA"/>
</dbReference>
<sequence length="465" mass="49779">MQSADSNAEQLLPPTLHIPTPLLYSTCMSKQAGCNVWLKLENMQPTQSFKLRGVGTICTDALLERDAQRLVTVGDTNAALAVAYSARQLGIPATVFIPRGGQVSAVRAKIELEGADIVEEGRSLREAYNAARAFVRECDRAVMIDTADDAAAIAGNSTIVAEINIQLQRRKPAVIIAPVGSGGLLAGLITGMQQCLWQRVPVIAVETHNTNSFQRALLLDCDQPEDKATRKNTRVKASKSKMAMSSEIPSTPPPSLLPPLEDDVDESEIESKIGSLDIKPARRSGSDSTIRHHSKARVSNDCRTAEPTVATCLLAGSVCPKALELSREHPVVPISVSEAMAVEACRRFLDDHHMLIEVGSAAALSIVAKGLTSHVIPDLDSNSDVIVLVTGGANINFDRLDSYRQRFPYPAPIIAKSGQDVFMRMLDPAQLRAADTVLSSTNTLGILSSQSRALGSSTSAVSTLL</sequence>
<proteinExistence type="predicted"/>
<keyword evidence="2" id="KW-1185">Reference proteome</keyword>
<gene>
    <name evidence="1" type="primary">CHA1_1</name>
    <name evidence="1" type="ORF">LPJ66_001658</name>
</gene>
<keyword evidence="1" id="KW-0456">Lyase</keyword>
<organism evidence="1 2">
    <name type="scientific">Kickxella alabastrina</name>
    <dbReference type="NCBI Taxonomy" id="61397"/>
    <lineage>
        <taxon>Eukaryota</taxon>
        <taxon>Fungi</taxon>
        <taxon>Fungi incertae sedis</taxon>
        <taxon>Zoopagomycota</taxon>
        <taxon>Kickxellomycotina</taxon>
        <taxon>Kickxellomycetes</taxon>
        <taxon>Kickxellales</taxon>
        <taxon>Kickxellaceae</taxon>
        <taxon>Kickxella</taxon>
    </lineage>
</organism>
<accession>A0ACC1ISL9</accession>
<dbReference type="EC" id="4.3.1.1" evidence="1"/>
<comment type="caution">
    <text evidence="1">The sequence shown here is derived from an EMBL/GenBank/DDBJ whole genome shotgun (WGS) entry which is preliminary data.</text>
</comment>
<reference evidence="1" key="1">
    <citation type="submission" date="2022-07" db="EMBL/GenBank/DDBJ databases">
        <title>Phylogenomic reconstructions and comparative analyses of Kickxellomycotina fungi.</title>
        <authorList>
            <person name="Reynolds N.K."/>
            <person name="Stajich J.E."/>
            <person name="Barry K."/>
            <person name="Grigoriev I.V."/>
            <person name="Crous P."/>
            <person name="Smith M.E."/>
        </authorList>
    </citation>
    <scope>NUCLEOTIDE SEQUENCE</scope>
    <source>
        <strain evidence="1">Benny 63K</strain>
    </source>
</reference>
<evidence type="ECO:0000313" key="2">
    <source>
        <dbReference type="Proteomes" id="UP001150581"/>
    </source>
</evidence>
<evidence type="ECO:0000313" key="1">
    <source>
        <dbReference type="EMBL" id="KAJ1900135.1"/>
    </source>
</evidence>